<dbReference type="Proteomes" id="UP000608420">
    <property type="component" value="Unassembled WGS sequence"/>
</dbReference>
<dbReference type="InterPro" id="IPR058240">
    <property type="entry name" value="rSAM_sf"/>
</dbReference>
<evidence type="ECO:0008006" key="3">
    <source>
        <dbReference type="Google" id="ProtNLM"/>
    </source>
</evidence>
<accession>A0ABQ1WAI5</accession>
<dbReference type="EMBL" id="BMIW01000069">
    <property type="protein sequence ID" value="GGG20248.1"/>
    <property type="molecule type" value="Genomic_DNA"/>
</dbReference>
<keyword evidence="2" id="KW-1185">Reference proteome</keyword>
<gene>
    <name evidence="1" type="ORF">GCM10010913_48060</name>
</gene>
<evidence type="ECO:0000313" key="1">
    <source>
        <dbReference type="EMBL" id="GGG20248.1"/>
    </source>
</evidence>
<name>A0ABQ1WAI5_9BACL</name>
<comment type="caution">
    <text evidence="1">The sequence shown here is derived from an EMBL/GenBank/DDBJ whole genome shotgun (WGS) entry which is preliminary data.</text>
</comment>
<dbReference type="SUPFAM" id="SSF102114">
    <property type="entry name" value="Radical SAM enzymes"/>
    <property type="match status" value="1"/>
</dbReference>
<sequence>MELNTNNEKLIYTLRNKVLKKDEKRILIASLNDSKENEDNYTRLNCKGYGRVRVFKNFSIHFSLENQQTRKPLFRGHPPVEELRTQVFQLAACNWRCWYCFVDFELLAGNPKYGSFFTTDELIDMYLSEPNYPDVLDLSGGQPDIVPEWCLWTMQSLERRNMKGKIYVWMDDNLGTETLWEVLTPEEIEYMATFPNHSRACCFKGYDDVSFKFNTAERHLDFSTQFNIFNRLHKDGFDLYAYVTLTSPKGNVTRKKISDFIDQLQKIHHNVPLRTIPLEIQPFTAMLSRKNDVQTESLVEQEKAYYYWWEEMTKRFSSSDLEKPYDQISLL</sequence>
<proteinExistence type="predicted"/>
<reference evidence="2" key="1">
    <citation type="journal article" date="2019" name="Int. J. Syst. Evol. Microbiol.">
        <title>The Global Catalogue of Microorganisms (GCM) 10K type strain sequencing project: providing services to taxonomists for standard genome sequencing and annotation.</title>
        <authorList>
            <consortium name="The Broad Institute Genomics Platform"/>
            <consortium name="The Broad Institute Genome Sequencing Center for Infectious Disease"/>
            <person name="Wu L."/>
            <person name="Ma J."/>
        </authorList>
    </citation>
    <scope>NUCLEOTIDE SEQUENCE [LARGE SCALE GENOMIC DNA]</scope>
    <source>
        <strain evidence="2">CGMCC 1.15420</strain>
    </source>
</reference>
<organism evidence="1 2">
    <name type="scientific">Paenibacillus aceti</name>
    <dbReference type="NCBI Taxonomy" id="1820010"/>
    <lineage>
        <taxon>Bacteria</taxon>
        <taxon>Bacillati</taxon>
        <taxon>Bacillota</taxon>
        <taxon>Bacilli</taxon>
        <taxon>Bacillales</taxon>
        <taxon>Paenibacillaceae</taxon>
        <taxon>Paenibacillus</taxon>
    </lineage>
</organism>
<dbReference type="RefSeq" id="WP_120464994.1">
    <property type="nucleotide sequence ID" value="NZ_BMIW01000069.1"/>
</dbReference>
<dbReference type="InterPro" id="IPR013785">
    <property type="entry name" value="Aldolase_TIM"/>
</dbReference>
<protein>
    <recommendedName>
        <fullName evidence="3">Radical SAM protein</fullName>
    </recommendedName>
</protein>
<dbReference type="Gene3D" id="3.20.20.70">
    <property type="entry name" value="Aldolase class I"/>
    <property type="match status" value="1"/>
</dbReference>
<evidence type="ECO:0000313" key="2">
    <source>
        <dbReference type="Proteomes" id="UP000608420"/>
    </source>
</evidence>